<evidence type="ECO:0000256" key="1">
    <source>
        <dbReference type="SAM" id="Phobius"/>
    </source>
</evidence>
<organism evidence="2 3">
    <name type="scientific">Paracidovorax cattleyae</name>
    <dbReference type="NCBI Taxonomy" id="80868"/>
    <lineage>
        <taxon>Bacteria</taxon>
        <taxon>Pseudomonadati</taxon>
        <taxon>Pseudomonadota</taxon>
        <taxon>Betaproteobacteria</taxon>
        <taxon>Burkholderiales</taxon>
        <taxon>Comamonadaceae</taxon>
        <taxon>Paracidovorax</taxon>
    </lineage>
</organism>
<evidence type="ECO:0000313" key="2">
    <source>
        <dbReference type="EMBL" id="SDP64972.1"/>
    </source>
</evidence>
<proteinExistence type="predicted"/>
<reference evidence="3" key="1">
    <citation type="submission" date="2016-10" db="EMBL/GenBank/DDBJ databases">
        <authorList>
            <person name="Varghese N."/>
            <person name="Submissions S."/>
        </authorList>
    </citation>
    <scope>NUCLEOTIDE SEQUENCE [LARGE SCALE GENOMIC DNA]</scope>
    <source>
        <strain evidence="3">DSM 17101</strain>
    </source>
</reference>
<keyword evidence="1" id="KW-0472">Membrane</keyword>
<dbReference type="RefSeq" id="WP_092836019.1">
    <property type="nucleotide sequence ID" value="NZ_CP028290.1"/>
</dbReference>
<protein>
    <submittedName>
        <fullName evidence="2">Uncharacterized protein</fullName>
    </submittedName>
</protein>
<gene>
    <name evidence="2" type="ORF">SAMN04489708_119100</name>
</gene>
<evidence type="ECO:0000313" key="3">
    <source>
        <dbReference type="Proteomes" id="UP000199317"/>
    </source>
</evidence>
<keyword evidence="1" id="KW-0812">Transmembrane</keyword>
<keyword evidence="3" id="KW-1185">Reference proteome</keyword>
<dbReference type="AlphaFoldDB" id="A0A1H0UFA5"/>
<keyword evidence="1" id="KW-1133">Transmembrane helix</keyword>
<sequence length="135" mass="15672">MVNKNQKKRRILRNSFPILFIATIAVGLWHGTRPHLFHTAVSPYKAYRIEYYEASFLQGLLHRDFKMPAFVRLYRVQPDTLIGESKVVDLWMNGELYWYTEDPMNKVRVGRDVVFENVPSECAGCPPLPDSAVMP</sequence>
<dbReference type="OrthoDB" id="8812657at2"/>
<feature type="transmembrane region" description="Helical" evidence="1">
    <location>
        <begin position="12"/>
        <end position="31"/>
    </location>
</feature>
<name>A0A1H0UFA5_9BURK</name>
<accession>A0A1H0UFA5</accession>
<dbReference type="EMBL" id="FNJL01000019">
    <property type="protein sequence ID" value="SDP64972.1"/>
    <property type="molecule type" value="Genomic_DNA"/>
</dbReference>
<dbReference type="Proteomes" id="UP000199317">
    <property type="component" value="Unassembled WGS sequence"/>
</dbReference>